<dbReference type="SUPFAM" id="SSF54001">
    <property type="entry name" value="Cysteine proteinases"/>
    <property type="match status" value="1"/>
</dbReference>
<feature type="compositionally biased region" description="Polar residues" evidence="5">
    <location>
        <begin position="177"/>
        <end position="192"/>
    </location>
</feature>
<protein>
    <submittedName>
        <fullName evidence="7">Cell wall-associated NlpC family hydrolase</fullName>
    </submittedName>
</protein>
<dbReference type="PANTHER" id="PTHR47053">
    <property type="entry name" value="MUREIN DD-ENDOPEPTIDASE MEPH-RELATED"/>
    <property type="match status" value="1"/>
</dbReference>
<accession>A0A840QT64</accession>
<dbReference type="RefSeq" id="WP_184664919.1">
    <property type="nucleotide sequence ID" value="NZ_JACHHB010000013.1"/>
</dbReference>
<dbReference type="InterPro" id="IPR038765">
    <property type="entry name" value="Papain-like_cys_pep_sf"/>
</dbReference>
<dbReference type="Pfam" id="PF01471">
    <property type="entry name" value="PG_binding_1"/>
    <property type="match status" value="2"/>
</dbReference>
<organism evidence="7 8">
    <name type="scientific">Texcoconibacillus texcoconensis</name>
    <dbReference type="NCBI Taxonomy" id="1095777"/>
    <lineage>
        <taxon>Bacteria</taxon>
        <taxon>Bacillati</taxon>
        <taxon>Bacillota</taxon>
        <taxon>Bacilli</taxon>
        <taxon>Bacillales</taxon>
        <taxon>Bacillaceae</taxon>
        <taxon>Texcoconibacillus</taxon>
    </lineage>
</organism>
<evidence type="ECO:0000256" key="1">
    <source>
        <dbReference type="ARBA" id="ARBA00007074"/>
    </source>
</evidence>
<keyword evidence="2" id="KW-0645">Protease</keyword>
<evidence type="ECO:0000256" key="4">
    <source>
        <dbReference type="ARBA" id="ARBA00022807"/>
    </source>
</evidence>
<feature type="compositionally biased region" description="Basic and acidic residues" evidence="5">
    <location>
        <begin position="220"/>
        <end position="230"/>
    </location>
</feature>
<dbReference type="PANTHER" id="PTHR47053:SF1">
    <property type="entry name" value="MUREIN DD-ENDOPEPTIDASE MEPH-RELATED"/>
    <property type="match status" value="1"/>
</dbReference>
<dbReference type="GO" id="GO:0008234">
    <property type="term" value="F:cysteine-type peptidase activity"/>
    <property type="evidence" value="ECO:0007669"/>
    <property type="project" value="UniProtKB-KW"/>
</dbReference>
<evidence type="ECO:0000259" key="6">
    <source>
        <dbReference type="PROSITE" id="PS51935"/>
    </source>
</evidence>
<evidence type="ECO:0000256" key="2">
    <source>
        <dbReference type="ARBA" id="ARBA00022670"/>
    </source>
</evidence>
<comment type="similarity">
    <text evidence="1">Belongs to the peptidase C40 family.</text>
</comment>
<feature type="compositionally biased region" description="Acidic residues" evidence="5">
    <location>
        <begin position="283"/>
        <end position="293"/>
    </location>
</feature>
<dbReference type="InterPro" id="IPR036366">
    <property type="entry name" value="PGBDSf"/>
</dbReference>
<feature type="compositionally biased region" description="Polar residues" evidence="5">
    <location>
        <begin position="203"/>
        <end position="219"/>
    </location>
</feature>
<reference evidence="7 8" key="1">
    <citation type="submission" date="2020-08" db="EMBL/GenBank/DDBJ databases">
        <title>Genomic Encyclopedia of Type Strains, Phase IV (KMG-IV): sequencing the most valuable type-strain genomes for metagenomic binning, comparative biology and taxonomic classification.</title>
        <authorList>
            <person name="Goeker M."/>
        </authorList>
    </citation>
    <scope>NUCLEOTIDE SEQUENCE [LARGE SCALE GENOMIC DNA]</scope>
    <source>
        <strain evidence="7 8">DSM 24696</strain>
    </source>
</reference>
<feature type="region of interest" description="Disordered" evidence="5">
    <location>
        <begin position="278"/>
        <end position="319"/>
    </location>
</feature>
<feature type="domain" description="NlpC/P60" evidence="6">
    <location>
        <begin position="314"/>
        <end position="434"/>
    </location>
</feature>
<keyword evidence="3 7" id="KW-0378">Hydrolase</keyword>
<dbReference type="PROSITE" id="PS51935">
    <property type="entry name" value="NLPC_P60"/>
    <property type="match status" value="1"/>
</dbReference>
<dbReference type="EMBL" id="JACHHB010000013">
    <property type="protein sequence ID" value="MBB5174503.1"/>
    <property type="molecule type" value="Genomic_DNA"/>
</dbReference>
<dbReference type="SUPFAM" id="SSF47090">
    <property type="entry name" value="PGBD-like"/>
    <property type="match status" value="2"/>
</dbReference>
<evidence type="ECO:0000256" key="5">
    <source>
        <dbReference type="SAM" id="MobiDB-lite"/>
    </source>
</evidence>
<evidence type="ECO:0000313" key="8">
    <source>
        <dbReference type="Proteomes" id="UP000551878"/>
    </source>
</evidence>
<evidence type="ECO:0000313" key="7">
    <source>
        <dbReference type="EMBL" id="MBB5174503.1"/>
    </source>
</evidence>
<dbReference type="InterPro" id="IPR000064">
    <property type="entry name" value="NLP_P60_dom"/>
</dbReference>
<feature type="compositionally biased region" description="Polar residues" evidence="5">
    <location>
        <begin position="298"/>
        <end position="318"/>
    </location>
</feature>
<dbReference type="Pfam" id="PF00877">
    <property type="entry name" value="NLPC_P60"/>
    <property type="match status" value="1"/>
</dbReference>
<keyword evidence="4" id="KW-0788">Thiol protease</keyword>
<feature type="region of interest" description="Disordered" evidence="5">
    <location>
        <begin position="177"/>
        <end position="233"/>
    </location>
</feature>
<dbReference type="InterPro" id="IPR036365">
    <property type="entry name" value="PGBD-like_sf"/>
</dbReference>
<evidence type="ECO:0000256" key="3">
    <source>
        <dbReference type="ARBA" id="ARBA00022801"/>
    </source>
</evidence>
<dbReference type="InterPro" id="IPR002477">
    <property type="entry name" value="Peptidoglycan-bd-like"/>
</dbReference>
<sequence length="436" mass="48474">MTYSTRKTAKTVTSTMVASMALTTPLTDLDGIKTNENKVQSHSTKPLYTNETFASPSVDQPKTERTSQFHVKLRTGHNKDRKLPTLDENEELISVNNQNTNEFSYEGTVLSQGDQGEKVKQLQRALKEVAYYLHNKDGIFGPKTKKAVERYQRDHGLKIDGLAGEETLGHLLGQRTTISVQSSESETINDPSTVYHPTDRRNASPSNHLQTNETSNQKSHLTEMGDEGKNVRSTQETLQEVGLYNGKIDGIFGPKTKKAIKSFQNLADITVTSEVDSTTYEQLQDEETLEEVSAEVSDASTSTENDTPPLDGSTSQQDALIKQSKRWLGTRYTWGGNSPQSGFDCSGFIQYVFQEIDIDVPRTVREMWDEGTSVPNPSPGDLVFFQTYKQGPSHAGIYLGDREFIHAGTSSGVTTSNLNESYWSDRYLGAKTLVEK</sequence>
<dbReference type="Proteomes" id="UP000551878">
    <property type="component" value="Unassembled WGS sequence"/>
</dbReference>
<dbReference type="AlphaFoldDB" id="A0A840QT64"/>
<dbReference type="GO" id="GO:0006508">
    <property type="term" value="P:proteolysis"/>
    <property type="evidence" value="ECO:0007669"/>
    <property type="project" value="UniProtKB-KW"/>
</dbReference>
<name>A0A840QT64_9BACI</name>
<dbReference type="Gene3D" id="3.90.1720.10">
    <property type="entry name" value="endopeptidase domain like (from Nostoc punctiforme)"/>
    <property type="match status" value="1"/>
</dbReference>
<proteinExistence type="inferred from homology"/>
<gene>
    <name evidence="7" type="ORF">HNQ41_002718</name>
</gene>
<comment type="caution">
    <text evidence="7">The sequence shown here is derived from an EMBL/GenBank/DDBJ whole genome shotgun (WGS) entry which is preliminary data.</text>
</comment>
<dbReference type="Gene3D" id="1.10.101.10">
    <property type="entry name" value="PGBD-like superfamily/PGBD"/>
    <property type="match status" value="2"/>
</dbReference>
<keyword evidence="8" id="KW-1185">Reference proteome</keyword>
<dbReference type="InterPro" id="IPR051202">
    <property type="entry name" value="Peptidase_C40"/>
</dbReference>